<keyword evidence="2" id="KW-1185">Reference proteome</keyword>
<gene>
    <name evidence="1" type="ORF">CEXT_207731</name>
</gene>
<name>A0AAV4Q6N1_CAEEX</name>
<evidence type="ECO:0000313" key="2">
    <source>
        <dbReference type="Proteomes" id="UP001054945"/>
    </source>
</evidence>
<dbReference type="EMBL" id="BPLR01005604">
    <property type="protein sequence ID" value="GIY03620.1"/>
    <property type="molecule type" value="Genomic_DNA"/>
</dbReference>
<sequence>MNLPALIKAIGAQFAMSKSRRGHIQRNPRSSRPLIWGATYCLIKLTDTTRSPHLTKNAAFAPCIANSYLRLESVAASTSTTLRQNLQPCL</sequence>
<dbReference type="Proteomes" id="UP001054945">
    <property type="component" value="Unassembled WGS sequence"/>
</dbReference>
<organism evidence="1 2">
    <name type="scientific">Caerostris extrusa</name>
    <name type="common">Bark spider</name>
    <name type="synonym">Caerostris bankana</name>
    <dbReference type="NCBI Taxonomy" id="172846"/>
    <lineage>
        <taxon>Eukaryota</taxon>
        <taxon>Metazoa</taxon>
        <taxon>Ecdysozoa</taxon>
        <taxon>Arthropoda</taxon>
        <taxon>Chelicerata</taxon>
        <taxon>Arachnida</taxon>
        <taxon>Araneae</taxon>
        <taxon>Araneomorphae</taxon>
        <taxon>Entelegynae</taxon>
        <taxon>Araneoidea</taxon>
        <taxon>Araneidae</taxon>
        <taxon>Caerostris</taxon>
    </lineage>
</organism>
<accession>A0AAV4Q6N1</accession>
<comment type="caution">
    <text evidence="1">The sequence shown here is derived from an EMBL/GenBank/DDBJ whole genome shotgun (WGS) entry which is preliminary data.</text>
</comment>
<proteinExistence type="predicted"/>
<evidence type="ECO:0000313" key="1">
    <source>
        <dbReference type="EMBL" id="GIY03620.1"/>
    </source>
</evidence>
<dbReference type="AlphaFoldDB" id="A0AAV4Q6N1"/>
<protein>
    <submittedName>
        <fullName evidence="1">Uncharacterized protein</fullName>
    </submittedName>
</protein>
<reference evidence="1 2" key="1">
    <citation type="submission" date="2021-06" db="EMBL/GenBank/DDBJ databases">
        <title>Caerostris extrusa draft genome.</title>
        <authorList>
            <person name="Kono N."/>
            <person name="Arakawa K."/>
        </authorList>
    </citation>
    <scope>NUCLEOTIDE SEQUENCE [LARGE SCALE GENOMIC DNA]</scope>
</reference>